<accession>A0A395I1A3</accession>
<feature type="region of interest" description="Disordered" evidence="1">
    <location>
        <begin position="1"/>
        <end position="29"/>
    </location>
</feature>
<dbReference type="RefSeq" id="XP_025552994.1">
    <property type="nucleotide sequence ID" value="XM_025696863.1"/>
</dbReference>
<dbReference type="AlphaFoldDB" id="A0A395I1A3"/>
<evidence type="ECO:0000313" key="4">
    <source>
        <dbReference type="Proteomes" id="UP000248961"/>
    </source>
</evidence>
<sequence length="121" mass="13507">MGLAPLPSSRSDQNSTDLESGLFESNEAQSTSRETITLSDVFEAANAVKNPSVITKALIYFISGDLKITDTWVFVAFLLTLFLFSYTIYAFLLLLKFLLVKFLEICCQDCLKAMAAESQDW</sequence>
<keyword evidence="2" id="KW-0812">Transmembrane</keyword>
<keyword evidence="4" id="KW-1185">Reference proteome</keyword>
<reference evidence="3 4" key="1">
    <citation type="submission" date="2018-02" db="EMBL/GenBank/DDBJ databases">
        <title>The genomes of Aspergillus section Nigri reveals drivers in fungal speciation.</title>
        <authorList>
            <consortium name="DOE Joint Genome Institute"/>
            <person name="Vesth T.C."/>
            <person name="Nybo J."/>
            <person name="Theobald S."/>
            <person name="Brandl J."/>
            <person name="Frisvad J.C."/>
            <person name="Nielsen K.F."/>
            <person name="Lyhne E.K."/>
            <person name="Kogle M.E."/>
            <person name="Kuo A."/>
            <person name="Riley R."/>
            <person name="Clum A."/>
            <person name="Nolan M."/>
            <person name="Lipzen A."/>
            <person name="Salamov A."/>
            <person name="Henrissat B."/>
            <person name="Wiebenga A."/>
            <person name="De vries R.P."/>
            <person name="Grigoriev I.V."/>
            <person name="Mortensen U.H."/>
            <person name="Andersen M.R."/>
            <person name="Baker S.E."/>
        </authorList>
    </citation>
    <scope>NUCLEOTIDE SEQUENCE [LARGE SCALE GENOMIC DNA]</scope>
    <source>
        <strain evidence="3 4">CBS 101889</strain>
    </source>
</reference>
<dbReference type="VEuPathDB" id="FungiDB:BO97DRAFT_423220"/>
<protein>
    <submittedName>
        <fullName evidence="3">Uncharacterized protein</fullName>
    </submittedName>
</protein>
<keyword evidence="2" id="KW-0472">Membrane</keyword>
<feature type="compositionally biased region" description="Polar residues" evidence="1">
    <location>
        <begin position="8"/>
        <end position="18"/>
    </location>
</feature>
<name>A0A395I1A3_ASPHC</name>
<gene>
    <name evidence="3" type="ORF">BO97DRAFT_423220</name>
</gene>
<evidence type="ECO:0000313" key="3">
    <source>
        <dbReference type="EMBL" id="RAL13840.1"/>
    </source>
</evidence>
<evidence type="ECO:0000256" key="1">
    <source>
        <dbReference type="SAM" id="MobiDB-lite"/>
    </source>
</evidence>
<organism evidence="3 4">
    <name type="scientific">Aspergillus homomorphus (strain CBS 101889)</name>
    <dbReference type="NCBI Taxonomy" id="1450537"/>
    <lineage>
        <taxon>Eukaryota</taxon>
        <taxon>Fungi</taxon>
        <taxon>Dikarya</taxon>
        <taxon>Ascomycota</taxon>
        <taxon>Pezizomycotina</taxon>
        <taxon>Eurotiomycetes</taxon>
        <taxon>Eurotiomycetidae</taxon>
        <taxon>Eurotiales</taxon>
        <taxon>Aspergillaceae</taxon>
        <taxon>Aspergillus</taxon>
        <taxon>Aspergillus subgen. Circumdati</taxon>
    </lineage>
</organism>
<dbReference type="GeneID" id="37201152"/>
<dbReference type="Proteomes" id="UP000248961">
    <property type="component" value="Unassembled WGS sequence"/>
</dbReference>
<dbReference type="EMBL" id="KZ824277">
    <property type="protein sequence ID" value="RAL13840.1"/>
    <property type="molecule type" value="Genomic_DNA"/>
</dbReference>
<feature type="transmembrane region" description="Helical" evidence="2">
    <location>
        <begin position="72"/>
        <end position="95"/>
    </location>
</feature>
<proteinExistence type="predicted"/>
<evidence type="ECO:0000256" key="2">
    <source>
        <dbReference type="SAM" id="Phobius"/>
    </source>
</evidence>
<keyword evidence="2" id="KW-1133">Transmembrane helix</keyword>